<accession>A0ABR6GL97</accession>
<keyword evidence="3 5" id="KW-1133">Transmembrane helix</keyword>
<protein>
    <recommendedName>
        <fullName evidence="6">Yip1 domain-containing protein</fullName>
    </recommendedName>
</protein>
<evidence type="ECO:0000256" key="2">
    <source>
        <dbReference type="ARBA" id="ARBA00022692"/>
    </source>
</evidence>
<evidence type="ECO:0000256" key="5">
    <source>
        <dbReference type="SAM" id="Phobius"/>
    </source>
</evidence>
<feature type="transmembrane region" description="Helical" evidence="5">
    <location>
        <begin position="42"/>
        <end position="60"/>
    </location>
</feature>
<keyword evidence="2 5" id="KW-0812">Transmembrane</keyword>
<dbReference type="Proteomes" id="UP000574369">
    <property type="component" value="Unassembled WGS sequence"/>
</dbReference>
<dbReference type="EMBL" id="JACHXO010000001">
    <property type="protein sequence ID" value="MBB3192873.1"/>
    <property type="molecule type" value="Genomic_DNA"/>
</dbReference>
<keyword evidence="8" id="KW-1185">Reference proteome</keyword>
<name>A0ABR6GL97_9BURK</name>
<feature type="transmembrane region" description="Helical" evidence="5">
    <location>
        <begin position="144"/>
        <end position="165"/>
    </location>
</feature>
<reference evidence="7 8" key="1">
    <citation type="submission" date="2020-08" db="EMBL/GenBank/DDBJ databases">
        <title>Genomic Encyclopedia of Type Strains, Phase III (KMG-III): the genomes of soil and plant-associated and newly described type strains.</title>
        <authorList>
            <person name="Whitman W."/>
        </authorList>
    </citation>
    <scope>NUCLEOTIDE SEQUENCE [LARGE SCALE GENOMIC DNA]</scope>
    <source>
        <strain evidence="7 8">CECT 7247</strain>
    </source>
</reference>
<evidence type="ECO:0000313" key="8">
    <source>
        <dbReference type="Proteomes" id="UP000574369"/>
    </source>
</evidence>
<comment type="subcellular location">
    <subcellularLocation>
        <location evidence="1">Membrane</location>
        <topology evidence="1">Multi-pass membrane protein</topology>
    </subcellularLocation>
</comment>
<sequence length="247" mass="26941">MNTASLPQGGPAAGASAPSLFLDTLFSPQRAMPVIAQRRRTLWVPLLAYLVLFTLLWAWYYQHVDFGWMLEQMVQDTLRRNPGAKADGVRMGLGQMTPGIMTASVVVGGLLMMLAIEFIRALYHHLSARLIEQGDVPLLTWMAVQLWSMLPSVLSLGVSLIYFSVTDVSHLMPQAVSLTSLNALLHLPPDHPYATWAGALDLMLLWTIAITAVACRQLKGVGPVAATLWAAGPFLFIYGAWALAIAS</sequence>
<feature type="transmembrane region" description="Helical" evidence="5">
    <location>
        <begin position="226"/>
        <end position="246"/>
    </location>
</feature>
<evidence type="ECO:0000256" key="1">
    <source>
        <dbReference type="ARBA" id="ARBA00004141"/>
    </source>
</evidence>
<dbReference type="Pfam" id="PF04893">
    <property type="entry name" value="Yip1"/>
    <property type="match status" value="1"/>
</dbReference>
<evidence type="ECO:0000256" key="3">
    <source>
        <dbReference type="ARBA" id="ARBA00022989"/>
    </source>
</evidence>
<dbReference type="InterPro" id="IPR006977">
    <property type="entry name" value="Yip1_dom"/>
</dbReference>
<dbReference type="RefSeq" id="WP_088449461.1">
    <property type="nucleotide sequence ID" value="NZ_JACHXO010000001.1"/>
</dbReference>
<evidence type="ECO:0000259" key="6">
    <source>
        <dbReference type="Pfam" id="PF04893"/>
    </source>
</evidence>
<keyword evidence="4 5" id="KW-0472">Membrane</keyword>
<evidence type="ECO:0000256" key="4">
    <source>
        <dbReference type="ARBA" id="ARBA00023136"/>
    </source>
</evidence>
<comment type="caution">
    <text evidence="7">The sequence shown here is derived from an EMBL/GenBank/DDBJ whole genome shotgun (WGS) entry which is preliminary data.</text>
</comment>
<feature type="transmembrane region" description="Helical" evidence="5">
    <location>
        <begin position="193"/>
        <end position="214"/>
    </location>
</feature>
<feature type="domain" description="Yip1" evidence="6">
    <location>
        <begin position="23"/>
        <end position="243"/>
    </location>
</feature>
<organism evidence="7 8">
    <name type="scientific">Roseateles terrae</name>
    <dbReference type="NCBI Taxonomy" id="431060"/>
    <lineage>
        <taxon>Bacteria</taxon>
        <taxon>Pseudomonadati</taxon>
        <taxon>Pseudomonadota</taxon>
        <taxon>Betaproteobacteria</taxon>
        <taxon>Burkholderiales</taxon>
        <taxon>Sphaerotilaceae</taxon>
        <taxon>Roseateles</taxon>
    </lineage>
</organism>
<feature type="transmembrane region" description="Helical" evidence="5">
    <location>
        <begin position="100"/>
        <end position="123"/>
    </location>
</feature>
<gene>
    <name evidence="7" type="ORF">FHS28_000238</name>
</gene>
<evidence type="ECO:0000313" key="7">
    <source>
        <dbReference type="EMBL" id="MBB3192873.1"/>
    </source>
</evidence>
<proteinExistence type="predicted"/>